<dbReference type="RefSeq" id="XP_024582809.1">
    <property type="nucleotide sequence ID" value="XM_024717296.1"/>
</dbReference>
<organism evidence="1 2">
    <name type="scientific">Plasmopara halstedii</name>
    <name type="common">Downy mildew of sunflower</name>
    <dbReference type="NCBI Taxonomy" id="4781"/>
    <lineage>
        <taxon>Eukaryota</taxon>
        <taxon>Sar</taxon>
        <taxon>Stramenopiles</taxon>
        <taxon>Oomycota</taxon>
        <taxon>Peronosporomycetes</taxon>
        <taxon>Peronosporales</taxon>
        <taxon>Peronosporaceae</taxon>
        <taxon>Plasmopara</taxon>
    </lineage>
</organism>
<reference evidence="2" key="1">
    <citation type="submission" date="2014-09" db="EMBL/GenBank/DDBJ databases">
        <authorList>
            <person name="Sharma Rahul"/>
            <person name="Thines Marco"/>
        </authorList>
    </citation>
    <scope>NUCLEOTIDE SEQUENCE [LARGE SCALE GENOMIC DNA]</scope>
</reference>
<evidence type="ECO:0000313" key="1">
    <source>
        <dbReference type="EMBL" id="CEG46440.1"/>
    </source>
</evidence>
<proteinExistence type="predicted"/>
<dbReference type="AlphaFoldDB" id="A0A0P1AZP5"/>
<protein>
    <submittedName>
        <fullName evidence="1">Uncharacterized protein</fullName>
    </submittedName>
</protein>
<sequence length="130" mass="14357">MSRDYILFYVRVDHSCNATILVPLLFHNACSSLTISVVIVEWCDAYRCSITRTDPALLRNKGVPSGTSVVAFITLATLRELRYCCLNGIALSQQLKGCGQQIRAPYTRLATTCSTYRQNIQAYIAGASLS</sequence>
<keyword evidence="2" id="KW-1185">Reference proteome</keyword>
<evidence type="ECO:0000313" key="2">
    <source>
        <dbReference type="Proteomes" id="UP000054928"/>
    </source>
</evidence>
<name>A0A0P1AZP5_PLAHL</name>
<dbReference type="Proteomes" id="UP000054928">
    <property type="component" value="Unassembled WGS sequence"/>
</dbReference>
<dbReference type="EMBL" id="CCYD01002047">
    <property type="protein sequence ID" value="CEG46440.1"/>
    <property type="molecule type" value="Genomic_DNA"/>
</dbReference>
<dbReference type="GeneID" id="36397896"/>
<accession>A0A0P1AZP5</accession>